<dbReference type="InterPro" id="IPR015424">
    <property type="entry name" value="PyrdxlP-dep_Trfase"/>
</dbReference>
<dbReference type="Gene3D" id="1.10.260.50">
    <property type="match status" value="1"/>
</dbReference>
<dbReference type="Gene3D" id="3.40.640.10">
    <property type="entry name" value="Type I PLP-dependent aspartate aminotransferase-like (Major domain)"/>
    <property type="match status" value="1"/>
</dbReference>
<comment type="catalytic activity">
    <reaction evidence="8">
        <text>(sulfur carrier)-H + L-cysteine = (sulfur carrier)-SH + L-alanine</text>
        <dbReference type="Rhea" id="RHEA:43892"/>
        <dbReference type="Rhea" id="RHEA-COMP:14737"/>
        <dbReference type="Rhea" id="RHEA-COMP:14739"/>
        <dbReference type="ChEBI" id="CHEBI:29917"/>
        <dbReference type="ChEBI" id="CHEBI:35235"/>
        <dbReference type="ChEBI" id="CHEBI:57972"/>
        <dbReference type="ChEBI" id="CHEBI:64428"/>
        <dbReference type="EC" id="2.8.1.7"/>
    </reaction>
</comment>
<dbReference type="GeneID" id="63459232"/>
<dbReference type="PANTHER" id="PTHR11601:SF34">
    <property type="entry name" value="CYSTEINE DESULFURASE"/>
    <property type="match status" value="1"/>
</dbReference>
<keyword evidence="5" id="KW-0663">Pyridoxal phosphate</keyword>
<dbReference type="KEGG" id="dco:SAMEA4475696_0989"/>
<comment type="cofactor">
    <cofactor evidence="1">
        <name>pyridoxal 5'-phosphate</name>
        <dbReference type="ChEBI" id="CHEBI:597326"/>
    </cofactor>
</comment>
<dbReference type="InterPro" id="IPR015422">
    <property type="entry name" value="PyrdxlP-dep_Trfase_small"/>
</dbReference>
<evidence type="ECO:0000256" key="8">
    <source>
        <dbReference type="ARBA" id="ARBA00050776"/>
    </source>
</evidence>
<dbReference type="InterPro" id="IPR016454">
    <property type="entry name" value="Cysteine_dSase"/>
</dbReference>
<dbReference type="EMBL" id="LT906453">
    <property type="protein sequence ID" value="SNV20366.1"/>
    <property type="molecule type" value="Genomic_DNA"/>
</dbReference>
<dbReference type="Pfam" id="PF00266">
    <property type="entry name" value="Aminotran_5"/>
    <property type="match status" value="1"/>
</dbReference>
<dbReference type="GO" id="GO:0051536">
    <property type="term" value="F:iron-sulfur cluster binding"/>
    <property type="evidence" value="ECO:0007669"/>
    <property type="project" value="UniProtKB-KW"/>
</dbReference>
<dbReference type="Proteomes" id="UP000242637">
    <property type="component" value="Chromosome 1"/>
</dbReference>
<name>A0A239VER4_9MICO</name>
<dbReference type="RefSeq" id="WP_028327068.1">
    <property type="nucleotide sequence ID" value="NZ_JAAFNI010000001.1"/>
</dbReference>
<evidence type="ECO:0000256" key="7">
    <source>
        <dbReference type="ARBA" id="ARBA00023014"/>
    </source>
</evidence>
<keyword evidence="4" id="KW-0479">Metal-binding</keyword>
<dbReference type="STRING" id="1121387.GCA_000429885_01098"/>
<sequence>MRRAYLDHAATAPTRSEVVAALSAALQMTGNPSAQHDSGRRARSALEEARENVADLLRVRPSEVLFTSGGTESDNIGILGTYRRCVADNPDRRRIIMGAIEHPAVRDAVFALEKNEGATITIVAPRPDGIIATEDIRAAIEDPNDGGPDNVALVTVMAVNNEIGTIQPTAAIAETCAEHAIAFHCDAVQGISVLDLPLDHPGITTAALSGHKLGSPVGIGVLIARRDARIAPISYGGGQERALRSGTLGLALARSFETALHSVVTNRDAEVARLVALRDRLAQGILESIPDAHITGAWTPTDTIQRSASNVHVLIPQAQGDSLLFLLDAAGVECSTASACHSGVTQPSHVVLALGHDAELATGALRFSLGYTTTDADIDLALARLPEAVERARNVHRLTTRKKTA</sequence>
<gene>
    <name evidence="10" type="primary">iscS</name>
    <name evidence="10" type="ORF">SAMEA4475696_00989</name>
</gene>
<evidence type="ECO:0000313" key="11">
    <source>
        <dbReference type="Proteomes" id="UP000242637"/>
    </source>
</evidence>
<dbReference type="OrthoDB" id="9808002at2"/>
<evidence type="ECO:0000256" key="5">
    <source>
        <dbReference type="ARBA" id="ARBA00022898"/>
    </source>
</evidence>
<comment type="similarity">
    <text evidence="2">Belongs to the class-V pyridoxal-phosphate-dependent aminotransferase family. NifS/IscS subfamily.</text>
</comment>
<keyword evidence="11" id="KW-1185">Reference proteome</keyword>
<dbReference type="EC" id="2.8.1.7" evidence="10"/>
<proteinExistence type="inferred from homology"/>
<evidence type="ECO:0000313" key="10">
    <source>
        <dbReference type="EMBL" id="SNV20366.1"/>
    </source>
</evidence>
<evidence type="ECO:0000256" key="1">
    <source>
        <dbReference type="ARBA" id="ARBA00001933"/>
    </source>
</evidence>
<evidence type="ECO:0000259" key="9">
    <source>
        <dbReference type="Pfam" id="PF00266"/>
    </source>
</evidence>
<accession>A0A239VER4</accession>
<dbReference type="GO" id="GO:0046872">
    <property type="term" value="F:metal ion binding"/>
    <property type="evidence" value="ECO:0007669"/>
    <property type="project" value="UniProtKB-KW"/>
</dbReference>
<organism evidence="10 11">
    <name type="scientific">Dermatophilus congolensis</name>
    <dbReference type="NCBI Taxonomy" id="1863"/>
    <lineage>
        <taxon>Bacteria</taxon>
        <taxon>Bacillati</taxon>
        <taxon>Actinomycetota</taxon>
        <taxon>Actinomycetes</taxon>
        <taxon>Micrococcales</taxon>
        <taxon>Dermatophilaceae</taxon>
        <taxon>Dermatophilus</taxon>
    </lineage>
</organism>
<evidence type="ECO:0000256" key="6">
    <source>
        <dbReference type="ARBA" id="ARBA00023004"/>
    </source>
</evidence>
<dbReference type="GO" id="GO:0031071">
    <property type="term" value="F:cysteine desulfurase activity"/>
    <property type="evidence" value="ECO:0007669"/>
    <property type="project" value="UniProtKB-EC"/>
</dbReference>
<dbReference type="PANTHER" id="PTHR11601">
    <property type="entry name" value="CYSTEINE DESULFURYLASE FAMILY MEMBER"/>
    <property type="match status" value="1"/>
</dbReference>
<dbReference type="SUPFAM" id="SSF53383">
    <property type="entry name" value="PLP-dependent transferases"/>
    <property type="match status" value="1"/>
</dbReference>
<dbReference type="PIRSF" id="PIRSF005572">
    <property type="entry name" value="NifS"/>
    <property type="match status" value="1"/>
</dbReference>
<reference evidence="10 11" key="1">
    <citation type="submission" date="2017-06" db="EMBL/GenBank/DDBJ databases">
        <authorList>
            <consortium name="Pathogen Informatics"/>
        </authorList>
    </citation>
    <scope>NUCLEOTIDE SEQUENCE [LARGE SCALE GENOMIC DNA]</scope>
    <source>
        <strain evidence="10 11">NCTC13039</strain>
    </source>
</reference>
<evidence type="ECO:0000256" key="3">
    <source>
        <dbReference type="ARBA" id="ARBA00022679"/>
    </source>
</evidence>
<feature type="domain" description="Aminotransferase class V" evidence="9">
    <location>
        <begin position="5"/>
        <end position="379"/>
    </location>
</feature>
<dbReference type="InterPro" id="IPR015421">
    <property type="entry name" value="PyrdxlP-dep_Trfase_major"/>
</dbReference>
<protein>
    <submittedName>
        <fullName evidence="10">Cysteine desulfurase</fullName>
        <ecNumber evidence="10">2.8.1.7</ecNumber>
    </submittedName>
</protein>
<dbReference type="AlphaFoldDB" id="A0A239VER4"/>
<evidence type="ECO:0000256" key="2">
    <source>
        <dbReference type="ARBA" id="ARBA00006490"/>
    </source>
</evidence>
<keyword evidence="7" id="KW-0411">Iron-sulfur</keyword>
<keyword evidence="3 10" id="KW-0808">Transferase</keyword>
<dbReference type="InterPro" id="IPR000192">
    <property type="entry name" value="Aminotrans_V_dom"/>
</dbReference>
<evidence type="ECO:0000256" key="4">
    <source>
        <dbReference type="ARBA" id="ARBA00022723"/>
    </source>
</evidence>
<dbReference type="Gene3D" id="3.90.1150.10">
    <property type="entry name" value="Aspartate Aminotransferase, domain 1"/>
    <property type="match status" value="1"/>
</dbReference>
<keyword evidence="6" id="KW-0408">Iron</keyword>